<feature type="signal peptide" evidence="1">
    <location>
        <begin position="1"/>
        <end position="19"/>
    </location>
</feature>
<evidence type="ECO:0000313" key="3">
    <source>
        <dbReference type="Proteomes" id="UP000551616"/>
    </source>
</evidence>
<dbReference type="RefSeq" id="WP_207397443.1">
    <property type="nucleotide sequence ID" value="NZ_JABRWO010000008.1"/>
</dbReference>
<name>A0A7V9A838_9BACT</name>
<keyword evidence="3" id="KW-1185">Reference proteome</keyword>
<keyword evidence="1" id="KW-0732">Signal</keyword>
<evidence type="ECO:0008006" key="4">
    <source>
        <dbReference type="Google" id="ProtNLM"/>
    </source>
</evidence>
<reference evidence="2 3" key="1">
    <citation type="submission" date="2020-05" db="EMBL/GenBank/DDBJ databases">
        <title>Bremerella alba sp. nov., a novel planctomycete isolated from the surface of the macroalga Fucus spiralis.</title>
        <authorList>
            <person name="Godinho O."/>
            <person name="Botelho R."/>
            <person name="Albuquerque L."/>
            <person name="Wiegand S."/>
            <person name="Da Costa M.S."/>
            <person name="Lobo-Da-Cunha A."/>
            <person name="Jogler C."/>
            <person name="Lage O.M."/>
        </authorList>
    </citation>
    <scope>NUCLEOTIDE SEQUENCE [LARGE SCALE GENOMIC DNA]</scope>
    <source>
        <strain evidence="2 3">FF15</strain>
    </source>
</reference>
<comment type="caution">
    <text evidence="2">The sequence shown here is derived from an EMBL/GenBank/DDBJ whole genome shotgun (WGS) entry which is preliminary data.</text>
</comment>
<dbReference type="EMBL" id="JABRWO010000008">
    <property type="protein sequence ID" value="MBA2116032.1"/>
    <property type="molecule type" value="Genomic_DNA"/>
</dbReference>
<sequence>MRRSLATTVLLAPVTVCLAVALGCSDTGPKLPPTVPISAQVTLDGKPLSKALIAFSPVNPGPSSNGRIENGEVLDLWTNGQKAGVVTGEHKVTIYDDDNETGSVDLVPNHYGRLDKGFEVSISKDGPNEFVFDLKRK</sequence>
<evidence type="ECO:0000313" key="2">
    <source>
        <dbReference type="EMBL" id="MBA2116032.1"/>
    </source>
</evidence>
<protein>
    <recommendedName>
        <fullName evidence="4">Lipoprotein</fullName>
    </recommendedName>
</protein>
<feature type="chain" id="PRO_5031428756" description="Lipoprotein" evidence="1">
    <location>
        <begin position="20"/>
        <end position="137"/>
    </location>
</feature>
<gene>
    <name evidence="2" type="ORF">HOV93_32210</name>
</gene>
<dbReference type="Proteomes" id="UP000551616">
    <property type="component" value="Unassembled WGS sequence"/>
</dbReference>
<evidence type="ECO:0000256" key="1">
    <source>
        <dbReference type="SAM" id="SignalP"/>
    </source>
</evidence>
<proteinExistence type="predicted"/>
<organism evidence="2 3">
    <name type="scientific">Bremerella alba</name>
    <dbReference type="NCBI Taxonomy" id="980252"/>
    <lineage>
        <taxon>Bacteria</taxon>
        <taxon>Pseudomonadati</taxon>
        <taxon>Planctomycetota</taxon>
        <taxon>Planctomycetia</taxon>
        <taxon>Pirellulales</taxon>
        <taxon>Pirellulaceae</taxon>
        <taxon>Bremerella</taxon>
    </lineage>
</organism>
<accession>A0A7V9A838</accession>
<dbReference type="PROSITE" id="PS51257">
    <property type="entry name" value="PROKAR_LIPOPROTEIN"/>
    <property type="match status" value="1"/>
</dbReference>
<dbReference type="AlphaFoldDB" id="A0A7V9A838"/>